<name>A0ABQ9YGZ2_9EUKA</name>
<comment type="caution">
    <text evidence="1">The sequence shown here is derived from an EMBL/GenBank/DDBJ whole genome shotgun (WGS) entry which is preliminary data.</text>
</comment>
<gene>
    <name evidence="1" type="ORF">BLNAU_1954</name>
</gene>
<reference evidence="1 2" key="1">
    <citation type="journal article" date="2022" name="bioRxiv">
        <title>Genomics of Preaxostyla Flagellates Illuminates Evolutionary Transitions and the Path Towards Mitochondrial Loss.</title>
        <authorList>
            <person name="Novak L.V.F."/>
            <person name="Treitli S.C."/>
            <person name="Pyrih J."/>
            <person name="Halakuc P."/>
            <person name="Pipaliya S.V."/>
            <person name="Vacek V."/>
            <person name="Brzon O."/>
            <person name="Soukal P."/>
            <person name="Eme L."/>
            <person name="Dacks J.B."/>
            <person name="Karnkowska A."/>
            <person name="Elias M."/>
            <person name="Hampl V."/>
        </authorList>
    </citation>
    <scope>NUCLEOTIDE SEQUENCE [LARGE SCALE GENOMIC DNA]</scope>
    <source>
        <strain evidence="1">NAU3</strain>
        <tissue evidence="1">Gut</tissue>
    </source>
</reference>
<protein>
    <submittedName>
        <fullName evidence="1">Uncharacterized protein</fullName>
    </submittedName>
</protein>
<keyword evidence="2" id="KW-1185">Reference proteome</keyword>
<evidence type="ECO:0000313" key="1">
    <source>
        <dbReference type="EMBL" id="KAK2962931.1"/>
    </source>
</evidence>
<dbReference type="Proteomes" id="UP001281761">
    <property type="component" value="Unassembled WGS sequence"/>
</dbReference>
<organism evidence="1 2">
    <name type="scientific">Blattamonas nauphoetae</name>
    <dbReference type="NCBI Taxonomy" id="2049346"/>
    <lineage>
        <taxon>Eukaryota</taxon>
        <taxon>Metamonada</taxon>
        <taxon>Preaxostyla</taxon>
        <taxon>Oxymonadida</taxon>
        <taxon>Blattamonas</taxon>
    </lineage>
</organism>
<evidence type="ECO:0000313" key="2">
    <source>
        <dbReference type="Proteomes" id="UP001281761"/>
    </source>
</evidence>
<sequence length="90" mass="9745">MGDPDAQQEALRLRSAANTSATGTKQKADRLLHEEGRASCEAENSEACCAKRGLADEKSEPLTSKMVEVTVVGCLENDEVKLGERCDEMM</sequence>
<dbReference type="EMBL" id="JARBJD010000008">
    <property type="protein sequence ID" value="KAK2962931.1"/>
    <property type="molecule type" value="Genomic_DNA"/>
</dbReference>
<accession>A0ABQ9YGZ2</accession>
<proteinExistence type="predicted"/>